<keyword evidence="11" id="KW-1185">Reference proteome</keyword>
<comment type="pathway">
    <text evidence="6">Cofactor metabolism; pyridoxal 5'-phosphate salvage; pyridoxal 5'-phosphate from pyridoxine 5'-phosphate: step 1/1.</text>
</comment>
<dbReference type="InterPro" id="IPR019576">
    <property type="entry name" value="Pyridoxamine_oxidase_dimer_C"/>
</dbReference>
<dbReference type="GO" id="GO:0004733">
    <property type="term" value="F:pyridoxamine phosphate oxidase activity"/>
    <property type="evidence" value="ECO:0007669"/>
    <property type="project" value="UniProtKB-UniRule"/>
</dbReference>
<dbReference type="PANTHER" id="PTHR10851">
    <property type="entry name" value="PYRIDOXINE-5-PHOSPHATE OXIDASE"/>
    <property type="match status" value="1"/>
</dbReference>
<evidence type="ECO:0000256" key="4">
    <source>
        <dbReference type="ARBA" id="ARBA00023002"/>
    </source>
</evidence>
<evidence type="ECO:0000256" key="3">
    <source>
        <dbReference type="ARBA" id="ARBA00022643"/>
    </source>
</evidence>
<dbReference type="InterPro" id="IPR011576">
    <property type="entry name" value="Pyridox_Oxase_N"/>
</dbReference>
<evidence type="ECO:0000256" key="1">
    <source>
        <dbReference type="ARBA" id="ARBA00007301"/>
    </source>
</evidence>
<dbReference type="InterPro" id="IPR000659">
    <property type="entry name" value="Pyridox_Oxase"/>
</dbReference>
<evidence type="ECO:0000256" key="6">
    <source>
        <dbReference type="HAMAP-Rule" id="MF_01629"/>
    </source>
</evidence>
<dbReference type="Pfam" id="PF10590">
    <property type="entry name" value="PNP_phzG_C"/>
    <property type="match status" value="1"/>
</dbReference>
<dbReference type="FunFam" id="2.30.110.10:FF:000012">
    <property type="entry name" value="Predicted protein"/>
    <property type="match status" value="1"/>
</dbReference>
<gene>
    <name evidence="6" type="primary">pdxH</name>
    <name evidence="10" type="ORF">WQ53_12245</name>
</gene>
<evidence type="ECO:0000256" key="5">
    <source>
        <dbReference type="ARBA" id="ARBA00023096"/>
    </source>
</evidence>
<feature type="binding site" evidence="6 7">
    <location>
        <position position="92"/>
    </location>
    <ligand>
        <name>FMN</name>
        <dbReference type="ChEBI" id="CHEBI:58210"/>
    </ligand>
</feature>
<comment type="pathway">
    <text evidence="6">Cofactor metabolism; pyridoxal 5'-phosphate salvage; pyridoxal 5'-phosphate from pyridoxamine 5'-phosphate: step 1/1.</text>
</comment>
<dbReference type="Gene3D" id="2.30.110.10">
    <property type="entry name" value="Electron Transport, Fmn-binding Protein, Chain A"/>
    <property type="match status" value="1"/>
</dbReference>
<dbReference type="KEGG" id="psuw:WQ53_12245"/>
<dbReference type="RefSeq" id="WP_052634070.1">
    <property type="nucleotide sequence ID" value="NZ_CP011144.1"/>
</dbReference>
<proteinExistence type="inferred from homology"/>
<comment type="catalytic activity">
    <reaction evidence="6">
        <text>pyridoxine 5'-phosphate + O2 = pyridoxal 5'-phosphate + H2O2</text>
        <dbReference type="Rhea" id="RHEA:15149"/>
        <dbReference type="ChEBI" id="CHEBI:15379"/>
        <dbReference type="ChEBI" id="CHEBI:16240"/>
        <dbReference type="ChEBI" id="CHEBI:58589"/>
        <dbReference type="ChEBI" id="CHEBI:597326"/>
        <dbReference type="EC" id="1.4.3.5"/>
    </reaction>
</comment>
<reference evidence="10 11" key="1">
    <citation type="journal article" date="2015" name="Genome Announc.">
        <title>Complete Genome Sequence of Pseudoxanthomonas suwonensis Strain J1, a Cellulose-Degrading Bacterium Isolated from Leaf- and Wood-Enriched Soil.</title>
        <authorList>
            <person name="Hou L."/>
            <person name="Jiang J."/>
            <person name="Xu Z."/>
            <person name="Zhou Y."/>
            <person name="Leung F.C."/>
        </authorList>
    </citation>
    <scope>NUCLEOTIDE SEQUENCE [LARGE SCALE GENOMIC DNA]</scope>
    <source>
        <strain evidence="10 11">J1</strain>
    </source>
</reference>
<protein>
    <recommendedName>
        <fullName evidence="6">Pyridoxine/pyridoxamine 5'-phosphate oxidase</fullName>
        <ecNumber evidence="6">1.4.3.5</ecNumber>
    </recommendedName>
    <alternativeName>
        <fullName evidence="6">PNP/PMP oxidase</fullName>
        <shortName evidence="6">PNPOx</shortName>
    </alternativeName>
    <alternativeName>
        <fullName evidence="6">Pyridoxal 5'-phosphate synthase</fullName>
    </alternativeName>
</protein>
<dbReference type="InterPro" id="IPR012349">
    <property type="entry name" value="Split_barrel_FMN-bd"/>
</dbReference>
<evidence type="ECO:0000256" key="7">
    <source>
        <dbReference type="PIRSR" id="PIRSR000190-2"/>
    </source>
</evidence>
<dbReference type="AlphaFoldDB" id="A0A0E3Z4A8"/>
<dbReference type="Pfam" id="PF01243">
    <property type="entry name" value="PNPOx_N"/>
    <property type="match status" value="1"/>
</dbReference>
<evidence type="ECO:0000256" key="2">
    <source>
        <dbReference type="ARBA" id="ARBA00022630"/>
    </source>
</evidence>
<comment type="subunit">
    <text evidence="6">Homodimer.</text>
</comment>
<dbReference type="PROSITE" id="PS01064">
    <property type="entry name" value="PYRIDOX_OXIDASE"/>
    <property type="match status" value="1"/>
</dbReference>
<dbReference type="NCBIfam" id="TIGR00558">
    <property type="entry name" value="pdxH"/>
    <property type="match status" value="1"/>
</dbReference>
<dbReference type="PANTHER" id="PTHR10851:SF0">
    <property type="entry name" value="PYRIDOXINE-5'-PHOSPHATE OXIDASE"/>
    <property type="match status" value="1"/>
</dbReference>
<comment type="catalytic activity">
    <reaction evidence="6">
        <text>pyridoxamine 5'-phosphate + O2 + H2O = pyridoxal 5'-phosphate + H2O2 + NH4(+)</text>
        <dbReference type="Rhea" id="RHEA:15817"/>
        <dbReference type="ChEBI" id="CHEBI:15377"/>
        <dbReference type="ChEBI" id="CHEBI:15379"/>
        <dbReference type="ChEBI" id="CHEBI:16240"/>
        <dbReference type="ChEBI" id="CHEBI:28938"/>
        <dbReference type="ChEBI" id="CHEBI:58451"/>
        <dbReference type="ChEBI" id="CHEBI:597326"/>
        <dbReference type="EC" id="1.4.3.5"/>
    </reaction>
</comment>
<feature type="binding site" evidence="6">
    <location>
        <position position="50"/>
    </location>
    <ligand>
        <name>substrate</name>
    </ligand>
</feature>
<dbReference type="GO" id="GO:0008615">
    <property type="term" value="P:pyridoxine biosynthetic process"/>
    <property type="evidence" value="ECO:0007669"/>
    <property type="project" value="UniProtKB-UniRule"/>
</dbReference>
<evidence type="ECO:0000313" key="10">
    <source>
        <dbReference type="EMBL" id="AKC88379.1"/>
    </source>
</evidence>
<keyword evidence="3 6" id="KW-0288">FMN</keyword>
<feature type="domain" description="Pyridoxine 5'-phosphate oxidase dimerisation C-terminal" evidence="9">
    <location>
        <begin position="159"/>
        <end position="200"/>
    </location>
</feature>
<keyword evidence="4 6" id="KW-0560">Oxidoreductase</keyword>
<dbReference type="GO" id="GO:0010181">
    <property type="term" value="F:FMN binding"/>
    <property type="evidence" value="ECO:0007669"/>
    <property type="project" value="UniProtKB-UniRule"/>
</dbReference>
<dbReference type="InterPro" id="IPR019740">
    <property type="entry name" value="Pyridox_Oxase_CS"/>
</dbReference>
<dbReference type="EC" id="1.4.3.5" evidence="6"/>
<keyword evidence="2 6" id="KW-0285">Flavoprotein</keyword>
<sequence length="200" mass="22402">MTDLLYAEALATFGRLLDEAVASGIADPNAMAVATVGADGRPSARTVLLKSFDANGFVFFTHLDSPKGRDLRANPHAALLFLWRHLREAGVQVRIEGGVEQVDDAEADAYFASRPRMSQLGAWASKQSATLVSREEFDARLADVEAEFDGREVPRPPGWGGFRVVPVSFEFWYGAGYRLHERWCYQHEIEGHWSKRMRYP</sequence>
<dbReference type="OrthoDB" id="9780392at2"/>
<feature type="binding site" evidence="6 7">
    <location>
        <begin position="60"/>
        <end position="61"/>
    </location>
    <ligand>
        <name>FMN</name>
        <dbReference type="ChEBI" id="CHEBI:58210"/>
    </ligand>
</feature>
<dbReference type="NCBIfam" id="NF004231">
    <property type="entry name" value="PRK05679.1"/>
    <property type="match status" value="1"/>
</dbReference>
<dbReference type="PIRSF" id="PIRSF000190">
    <property type="entry name" value="Pyd_amn-ph_oxd"/>
    <property type="match status" value="1"/>
</dbReference>
<feature type="binding site" evidence="6 7">
    <location>
        <position position="172"/>
    </location>
    <ligand>
        <name>FMN</name>
        <dbReference type="ChEBI" id="CHEBI:58210"/>
    </ligand>
</feature>
<accession>A0A0E3Z4A8</accession>
<dbReference type="HAMAP" id="MF_01629">
    <property type="entry name" value="PdxH"/>
    <property type="match status" value="1"/>
</dbReference>
<comment type="cofactor">
    <cofactor evidence="6 7">
        <name>FMN</name>
        <dbReference type="ChEBI" id="CHEBI:58210"/>
    </cofactor>
    <text evidence="6 7">Binds 1 FMN per subunit.</text>
</comment>
<comment type="function">
    <text evidence="6">Catalyzes the oxidation of either pyridoxine 5'-phosphate (PNP) or pyridoxamine 5'-phosphate (PMP) into pyridoxal 5'-phosphate (PLP).</text>
</comment>
<feature type="binding site" evidence="6 7">
    <location>
        <position position="182"/>
    </location>
    <ligand>
        <name>FMN</name>
        <dbReference type="ChEBI" id="CHEBI:58210"/>
    </ligand>
</feature>
<feature type="binding site" evidence="6">
    <location>
        <position position="118"/>
    </location>
    <ligand>
        <name>substrate</name>
    </ligand>
</feature>
<dbReference type="EMBL" id="CP011144">
    <property type="protein sequence ID" value="AKC88379.1"/>
    <property type="molecule type" value="Genomic_DNA"/>
</dbReference>
<name>A0A0E3Z4A8_9GAMM</name>
<feature type="binding site" evidence="6">
    <location>
        <position position="110"/>
    </location>
    <ligand>
        <name>substrate</name>
    </ligand>
</feature>
<comment type="similarity">
    <text evidence="1 6">Belongs to the pyridoxamine 5'-phosphate oxidase family.</text>
</comment>
<feature type="binding site" evidence="6 7">
    <location>
        <begin position="127"/>
        <end position="128"/>
    </location>
    <ligand>
        <name>FMN</name>
        <dbReference type="ChEBI" id="CHEBI:58210"/>
    </ligand>
</feature>
<feature type="binding site" evidence="6 7">
    <location>
        <position position="67"/>
    </location>
    <ligand>
        <name>FMN</name>
        <dbReference type="ChEBI" id="CHEBI:58210"/>
    </ligand>
</feature>
<comment type="caution">
    <text evidence="6">Lacks conserved residue(s) required for the propagation of feature annotation.</text>
</comment>
<evidence type="ECO:0000259" key="9">
    <source>
        <dbReference type="Pfam" id="PF10590"/>
    </source>
</evidence>
<evidence type="ECO:0000313" key="11">
    <source>
        <dbReference type="Proteomes" id="UP000033067"/>
    </source>
</evidence>
<feature type="binding site" evidence="6">
    <location>
        <position position="114"/>
    </location>
    <ligand>
        <name>substrate</name>
    </ligand>
</feature>
<dbReference type="UniPathway" id="UPA01068">
    <property type="reaction ID" value="UER00304"/>
</dbReference>
<evidence type="ECO:0000259" key="8">
    <source>
        <dbReference type="Pfam" id="PF01243"/>
    </source>
</evidence>
<feature type="binding site" evidence="6 7">
    <location>
        <begin position="45"/>
        <end position="50"/>
    </location>
    <ligand>
        <name>FMN</name>
        <dbReference type="ChEBI" id="CHEBI:58210"/>
    </ligand>
</feature>
<feature type="binding site" evidence="6">
    <location>
        <begin position="178"/>
        <end position="180"/>
    </location>
    <ligand>
        <name>substrate</name>
    </ligand>
</feature>
<feature type="domain" description="Pyridoxamine 5'-phosphate oxidase N-terminal" evidence="8">
    <location>
        <begin position="17"/>
        <end position="145"/>
    </location>
</feature>
<dbReference type="SUPFAM" id="SSF50475">
    <property type="entry name" value="FMN-binding split barrel"/>
    <property type="match status" value="1"/>
</dbReference>
<dbReference type="Proteomes" id="UP000033067">
    <property type="component" value="Chromosome"/>
</dbReference>
<organism evidence="10 11">
    <name type="scientific">Pseudoxanthomonas suwonensis</name>
    <dbReference type="NCBI Taxonomy" id="314722"/>
    <lineage>
        <taxon>Bacteria</taxon>
        <taxon>Pseudomonadati</taxon>
        <taxon>Pseudomonadota</taxon>
        <taxon>Gammaproteobacteria</taxon>
        <taxon>Lysobacterales</taxon>
        <taxon>Lysobacteraceae</taxon>
        <taxon>Pseudoxanthomonas</taxon>
    </lineage>
</organism>
<keyword evidence="5 6" id="KW-0664">Pyridoxine biosynthesis</keyword>
<dbReference type="PATRIC" id="fig|314722.6.peg.2655"/>